<feature type="transmembrane region" description="Helical" evidence="1">
    <location>
        <begin position="81"/>
        <end position="102"/>
    </location>
</feature>
<feature type="transmembrane region" description="Helical" evidence="1">
    <location>
        <begin position="316"/>
        <end position="336"/>
    </location>
</feature>
<feature type="transmembrane region" description="Helical" evidence="1">
    <location>
        <begin position="46"/>
        <end position="69"/>
    </location>
</feature>
<protein>
    <submittedName>
        <fullName evidence="2">Phospholipid carrier-dependent glycosyltransferase</fullName>
    </submittedName>
</protein>
<dbReference type="AlphaFoldDB" id="A0A5C6VEB4"/>
<comment type="caution">
    <text evidence="2">The sequence shown here is derived from an EMBL/GenBank/DDBJ whole genome shotgun (WGS) entry which is preliminary data.</text>
</comment>
<evidence type="ECO:0000313" key="2">
    <source>
        <dbReference type="EMBL" id="TXC81428.1"/>
    </source>
</evidence>
<keyword evidence="1" id="KW-0812">Transmembrane</keyword>
<feature type="transmembrane region" description="Helical" evidence="1">
    <location>
        <begin position="254"/>
        <end position="272"/>
    </location>
</feature>
<organism evidence="2 3">
    <name type="scientific">Luteibaculum oceani</name>
    <dbReference type="NCBI Taxonomy" id="1294296"/>
    <lineage>
        <taxon>Bacteria</taxon>
        <taxon>Pseudomonadati</taxon>
        <taxon>Bacteroidota</taxon>
        <taxon>Flavobacteriia</taxon>
        <taxon>Flavobacteriales</taxon>
        <taxon>Luteibaculaceae</taxon>
        <taxon>Luteibaculum</taxon>
    </lineage>
</organism>
<keyword evidence="2" id="KW-0808">Transferase</keyword>
<dbReference type="GO" id="GO:0016740">
    <property type="term" value="F:transferase activity"/>
    <property type="evidence" value="ECO:0007669"/>
    <property type="project" value="UniProtKB-KW"/>
</dbReference>
<gene>
    <name evidence="2" type="ORF">FRX97_05325</name>
</gene>
<feature type="transmembrane region" description="Helical" evidence="1">
    <location>
        <begin position="293"/>
        <end position="310"/>
    </location>
</feature>
<evidence type="ECO:0000256" key="1">
    <source>
        <dbReference type="SAM" id="Phobius"/>
    </source>
</evidence>
<dbReference type="Proteomes" id="UP000321168">
    <property type="component" value="Unassembled WGS sequence"/>
</dbReference>
<accession>A0A5C6VEB4</accession>
<evidence type="ECO:0000313" key="3">
    <source>
        <dbReference type="Proteomes" id="UP000321168"/>
    </source>
</evidence>
<keyword evidence="1" id="KW-1133">Transmembrane helix</keyword>
<keyword evidence="1" id="KW-0472">Membrane</keyword>
<feature type="transmembrane region" description="Helical" evidence="1">
    <location>
        <begin position="108"/>
        <end position="130"/>
    </location>
</feature>
<name>A0A5C6VEB4_9FLAO</name>
<dbReference type="RefSeq" id="WP_147014157.1">
    <property type="nucleotide sequence ID" value="NZ_VORB01000004.1"/>
</dbReference>
<feature type="transmembrane region" description="Helical" evidence="1">
    <location>
        <begin position="137"/>
        <end position="153"/>
    </location>
</feature>
<keyword evidence="3" id="KW-1185">Reference proteome</keyword>
<proteinExistence type="predicted"/>
<feature type="transmembrane region" description="Helical" evidence="1">
    <location>
        <begin position="203"/>
        <end position="225"/>
    </location>
</feature>
<feature type="transmembrane region" description="Helical" evidence="1">
    <location>
        <begin position="348"/>
        <end position="370"/>
    </location>
</feature>
<dbReference type="EMBL" id="VORB01000004">
    <property type="protein sequence ID" value="TXC81428.1"/>
    <property type="molecule type" value="Genomic_DNA"/>
</dbReference>
<feature type="transmembrane region" description="Helical" evidence="1">
    <location>
        <begin position="173"/>
        <end position="196"/>
    </location>
</feature>
<reference evidence="2 3" key="1">
    <citation type="submission" date="2019-08" db="EMBL/GenBank/DDBJ databases">
        <title>Genome of Luteibaculum oceani JCM 18817.</title>
        <authorList>
            <person name="Bowman J.P."/>
        </authorList>
    </citation>
    <scope>NUCLEOTIDE SEQUENCE [LARGE SCALE GENOMIC DNA]</scope>
    <source>
        <strain evidence="2 3">JCM 18817</strain>
    </source>
</reference>
<sequence>MKNFLYLLISALGIWHLYTLNRFPTPMYDQVFFQDITLAWLQEGKFLLQAAPNLYGFEVTFYGPVYFILQGWISQLIGTGIWEFRTLNLLCGFGLIHIIYRFARQMKINQILALVLIALVLIENVFGNLLHSGRMDFVAEFLVLVGAFALTRAPNKNSRTTIIQTAGSLSIGMAFVTTPRVIFLFPFIIYAFYYLYHKQGIKAILFPLGIIITPCLIWVFGYVGMENYISRMQHPIVKGHIGSTLSWNSLFRQMYNVPLVGLFIINILIWVCSTTRRKEEILQWSNSSNNLRNPLLLSILSSILLFFVLVEERAPYSGMVYPLMLWLIIFSIDRFLKKYGSTKKRFRIQFIQMVFMAGIVMHMLVSIGIFTVKNVALIETWSLRDESNIEINFGEAPVVYSSPIFYYQIINAGKEFRFYRHMTKEERLMHPVFCNRLVVYNSWKDRVSSFKSYYNVYRHNPAKEGNLDLNAAVKPN</sequence>